<protein>
    <submittedName>
        <fullName evidence="2">DUF3221 domain-containing protein</fullName>
    </submittedName>
</protein>
<evidence type="ECO:0000313" key="2">
    <source>
        <dbReference type="EMBL" id="MBD3109285.1"/>
    </source>
</evidence>
<evidence type="ECO:0000313" key="3">
    <source>
        <dbReference type="Proteomes" id="UP000602076"/>
    </source>
</evidence>
<dbReference type="EMBL" id="JACXSI010000032">
    <property type="protein sequence ID" value="MBD3109285.1"/>
    <property type="molecule type" value="Genomic_DNA"/>
</dbReference>
<name>A0A927D0F4_9BACI</name>
<organism evidence="2 3">
    <name type="scientific">Peribacillus faecalis</name>
    <dbReference type="NCBI Taxonomy" id="2772559"/>
    <lineage>
        <taxon>Bacteria</taxon>
        <taxon>Bacillati</taxon>
        <taxon>Bacillota</taxon>
        <taxon>Bacilli</taxon>
        <taxon>Bacillales</taxon>
        <taxon>Bacillaceae</taxon>
        <taxon>Peribacillus</taxon>
    </lineage>
</organism>
<evidence type="ECO:0000256" key="1">
    <source>
        <dbReference type="SAM" id="SignalP"/>
    </source>
</evidence>
<reference evidence="2" key="1">
    <citation type="submission" date="2020-09" db="EMBL/GenBank/DDBJ databases">
        <title>Bacillus faecalis sp. nov., a moderately halophilic bacterium isolated from cow faeces.</title>
        <authorList>
            <person name="Jiang L."/>
            <person name="Lee J."/>
        </authorList>
    </citation>
    <scope>NUCLEOTIDE SEQUENCE</scope>
    <source>
        <strain evidence="2">AGMB 02131</strain>
    </source>
</reference>
<gene>
    <name evidence="2" type="ORF">IEO70_13110</name>
</gene>
<feature type="chain" id="PRO_5039454012" evidence="1">
    <location>
        <begin position="19"/>
        <end position="107"/>
    </location>
</feature>
<proteinExistence type="predicted"/>
<dbReference type="Proteomes" id="UP000602076">
    <property type="component" value="Unassembled WGS sequence"/>
</dbReference>
<dbReference type="AlphaFoldDB" id="A0A927D0F4"/>
<sequence>MKKLTQLLFLIVIGSLFAACSAEDDKIINHDEDIYVTFRGTIDKILNEDRAIVLWEKNGRTSRIFVDLSVNSSVTFQVGDEVIVGYDGIVKESNPGQINTLSVELAE</sequence>
<keyword evidence="1" id="KW-0732">Signal</keyword>
<feature type="signal peptide" evidence="1">
    <location>
        <begin position="1"/>
        <end position="18"/>
    </location>
</feature>
<keyword evidence="3" id="KW-1185">Reference proteome</keyword>
<accession>A0A927D0F4</accession>
<dbReference type="PROSITE" id="PS51257">
    <property type="entry name" value="PROKAR_LIPOPROTEIN"/>
    <property type="match status" value="1"/>
</dbReference>
<dbReference type="RefSeq" id="WP_190998825.1">
    <property type="nucleotide sequence ID" value="NZ_JACXSI010000032.1"/>
</dbReference>
<comment type="caution">
    <text evidence="2">The sequence shown here is derived from an EMBL/GenBank/DDBJ whole genome shotgun (WGS) entry which is preliminary data.</text>
</comment>